<dbReference type="PANTHER" id="PTHR33307:SF6">
    <property type="entry name" value="ALPHA-RHAMNOSIDASE (EUROFUNG)-RELATED"/>
    <property type="match status" value="1"/>
</dbReference>
<dbReference type="InterPro" id="IPR008928">
    <property type="entry name" value="6-hairpin_glycosidase_sf"/>
</dbReference>
<dbReference type="InterPro" id="IPR016007">
    <property type="entry name" value="Alpha_rhamnosid"/>
</dbReference>
<dbReference type="Pfam" id="PF17390">
    <property type="entry name" value="Bac_rhamnosid_C"/>
    <property type="match status" value="1"/>
</dbReference>
<evidence type="ECO:0000259" key="1">
    <source>
        <dbReference type="Pfam" id="PF17390"/>
    </source>
</evidence>
<sequence>YRYIVGLEVDEIKPAYKHFYVQPHFDSNLEWIKVKRETAYGEIKIEWRVEKEQAFLHISVPTNTSATLRIDETNWKTEHDVGRDLGSGDYKFTF</sequence>
<feature type="non-terminal residue" evidence="2">
    <location>
        <position position="94"/>
    </location>
</feature>
<dbReference type="AlphaFoldDB" id="A0A4U3A3F2"/>
<organism evidence="2 3">
    <name type="scientific">Bacillus wiedmannii</name>
    <dbReference type="NCBI Taxonomy" id="1890302"/>
    <lineage>
        <taxon>Bacteria</taxon>
        <taxon>Bacillati</taxon>
        <taxon>Bacillota</taxon>
        <taxon>Bacilli</taxon>
        <taxon>Bacillales</taxon>
        <taxon>Bacillaceae</taxon>
        <taxon>Bacillus</taxon>
        <taxon>Bacillus cereus group</taxon>
    </lineage>
</organism>
<dbReference type="Proteomes" id="UP000305222">
    <property type="component" value="Unassembled WGS sequence"/>
</dbReference>
<protein>
    <submittedName>
        <fullName evidence="2">Alfa-L-rhamnosidase</fullName>
    </submittedName>
</protein>
<dbReference type="PANTHER" id="PTHR33307">
    <property type="entry name" value="ALPHA-RHAMNOSIDASE (EUROFUNG)"/>
    <property type="match status" value="1"/>
</dbReference>
<evidence type="ECO:0000313" key="2">
    <source>
        <dbReference type="EMBL" id="TKI81878.1"/>
    </source>
</evidence>
<name>A0A4U3A3F2_9BACI</name>
<dbReference type="Gene3D" id="2.60.420.10">
    <property type="entry name" value="Maltose phosphorylase, domain 3"/>
    <property type="match status" value="1"/>
</dbReference>
<feature type="non-terminal residue" evidence="2">
    <location>
        <position position="1"/>
    </location>
</feature>
<evidence type="ECO:0000313" key="3">
    <source>
        <dbReference type="Proteomes" id="UP000305222"/>
    </source>
</evidence>
<reference evidence="2 3" key="1">
    <citation type="journal article" date="2019" name="Environ. Microbiol.">
        <title>An active ?-lactamase is a part of an orchestrated cell wall stress resistance network of Bacillus subtilis and related rhizosphere species.</title>
        <authorList>
            <person name="Bucher T."/>
            <person name="Keren-Paz A."/>
            <person name="Hausser J."/>
            <person name="Olender T."/>
            <person name="Cytryn E."/>
            <person name="Kolodkin-Gal I."/>
        </authorList>
    </citation>
    <scope>NUCLEOTIDE SEQUENCE [LARGE SCALE GENOMIC DNA]</scope>
    <source>
        <strain evidence="2 3">I5</strain>
    </source>
</reference>
<gene>
    <name evidence="2" type="ORF">FC699_33490</name>
</gene>
<dbReference type="SUPFAM" id="SSF48208">
    <property type="entry name" value="Six-hairpin glycosidases"/>
    <property type="match status" value="1"/>
</dbReference>
<dbReference type="GO" id="GO:0005975">
    <property type="term" value="P:carbohydrate metabolic process"/>
    <property type="evidence" value="ECO:0007669"/>
    <property type="project" value="InterPro"/>
</dbReference>
<accession>A0A4U3A3F2</accession>
<dbReference type="InterPro" id="IPR035398">
    <property type="entry name" value="Bac_rhamnosid_C"/>
</dbReference>
<feature type="domain" description="Alpha-L-rhamnosidase C-terminal" evidence="1">
    <location>
        <begin position="9"/>
        <end position="75"/>
    </location>
</feature>
<comment type="caution">
    <text evidence="2">The sequence shown here is derived from an EMBL/GenBank/DDBJ whole genome shotgun (WGS) entry which is preliminary data.</text>
</comment>
<dbReference type="EMBL" id="SZON01003110">
    <property type="protein sequence ID" value="TKI81878.1"/>
    <property type="molecule type" value="Genomic_DNA"/>
</dbReference>
<proteinExistence type="predicted"/>